<organism evidence="1 2">
    <name type="scientific">Solibaculum intestinale</name>
    <dbReference type="NCBI Taxonomy" id="3133165"/>
    <lineage>
        <taxon>Bacteria</taxon>
        <taxon>Bacillati</taxon>
        <taxon>Bacillota</taxon>
        <taxon>Clostridia</taxon>
        <taxon>Eubacteriales</taxon>
        <taxon>Oscillospiraceae</taxon>
        <taxon>Solibaculum</taxon>
    </lineage>
</organism>
<name>A0ABV1DZU8_9FIRM</name>
<reference evidence="1 2" key="1">
    <citation type="submission" date="2024-03" db="EMBL/GenBank/DDBJ databases">
        <title>Human intestinal bacterial collection.</title>
        <authorList>
            <person name="Pauvert C."/>
            <person name="Hitch T.C.A."/>
            <person name="Clavel T."/>
        </authorList>
    </citation>
    <scope>NUCLEOTIDE SEQUENCE [LARGE SCALE GENOMIC DNA]</scope>
    <source>
        <strain evidence="1 2">CLA-JM-H44</strain>
    </source>
</reference>
<comment type="caution">
    <text evidence="1">The sequence shown here is derived from an EMBL/GenBank/DDBJ whole genome shotgun (WGS) entry which is preliminary data.</text>
</comment>
<gene>
    <name evidence="1" type="ORF">WMO26_07100</name>
</gene>
<evidence type="ECO:0000313" key="1">
    <source>
        <dbReference type="EMBL" id="MEQ2440589.1"/>
    </source>
</evidence>
<dbReference type="Proteomes" id="UP001489509">
    <property type="component" value="Unassembled WGS sequence"/>
</dbReference>
<sequence length="80" mass="8308">MQIVLSFANSTTNLFSYCRNNPVKYIDPSGRMVVTIGTGVSAYCGAGGQASGFYAFDGEGNYAHFGSAGFLGGTLSAVQH</sequence>
<dbReference type="RefSeq" id="WP_349219248.1">
    <property type="nucleotide sequence ID" value="NZ_JBBMFD010000009.1"/>
</dbReference>
<keyword evidence="2" id="KW-1185">Reference proteome</keyword>
<accession>A0ABV1DZU8</accession>
<evidence type="ECO:0000313" key="2">
    <source>
        <dbReference type="Proteomes" id="UP001489509"/>
    </source>
</evidence>
<dbReference type="EMBL" id="JBBMFD010000009">
    <property type="protein sequence ID" value="MEQ2440589.1"/>
    <property type="molecule type" value="Genomic_DNA"/>
</dbReference>
<dbReference type="Gene3D" id="2.180.10.10">
    <property type="entry name" value="RHS repeat-associated core"/>
    <property type="match status" value="1"/>
</dbReference>
<protein>
    <recommendedName>
        <fullName evidence="3">RHS repeat-associated core domain-containing protein</fullName>
    </recommendedName>
</protein>
<proteinExistence type="predicted"/>
<evidence type="ECO:0008006" key="3">
    <source>
        <dbReference type="Google" id="ProtNLM"/>
    </source>
</evidence>